<evidence type="ECO:0000313" key="5">
    <source>
        <dbReference type="EMBL" id="TDM10511.1"/>
    </source>
</evidence>
<dbReference type="Pfam" id="PF00436">
    <property type="entry name" value="SSB"/>
    <property type="match status" value="1"/>
</dbReference>
<dbReference type="RefSeq" id="WP_133443909.1">
    <property type="nucleotide sequence ID" value="NZ_SCWB01000010.1"/>
</dbReference>
<dbReference type="PANTHER" id="PTHR10302:SF27">
    <property type="entry name" value="SINGLE-STRANDED DNA-BINDING PROTEIN"/>
    <property type="match status" value="1"/>
</dbReference>
<dbReference type="InterPro" id="IPR012340">
    <property type="entry name" value="NA-bd_OB-fold"/>
</dbReference>
<dbReference type="AlphaFoldDB" id="A0A4R6BTW6"/>
<dbReference type="EMBL" id="SCWB01000010">
    <property type="protein sequence ID" value="TDM10511.1"/>
    <property type="molecule type" value="Genomic_DNA"/>
</dbReference>
<keyword evidence="1 2" id="KW-0238">DNA-binding</keyword>
<dbReference type="OrthoDB" id="9809878at2"/>
<dbReference type="InterPro" id="IPR011344">
    <property type="entry name" value="ssDNA-bd"/>
</dbReference>
<reference evidence="5 6" key="1">
    <citation type="submission" date="2019-01" db="EMBL/GenBank/DDBJ databases">
        <title>Draft genome sequences of the type strains of six Macrococcus species.</title>
        <authorList>
            <person name="Mazhar S."/>
            <person name="Altermann E."/>
            <person name="Hill C."/>
            <person name="Mcauliffe O."/>
        </authorList>
    </citation>
    <scope>NUCLEOTIDE SEQUENCE [LARGE SCALE GENOMIC DNA]</scope>
    <source>
        <strain evidence="5 6">CCM4815</strain>
    </source>
</reference>
<dbReference type="NCBIfam" id="TIGR00621">
    <property type="entry name" value="ssb"/>
    <property type="match status" value="1"/>
</dbReference>
<dbReference type="CDD" id="cd04496">
    <property type="entry name" value="SSB_OBF"/>
    <property type="match status" value="1"/>
</dbReference>
<gene>
    <name evidence="5" type="ORF">ERX29_06585</name>
</gene>
<proteinExistence type="predicted"/>
<evidence type="ECO:0000256" key="4">
    <source>
        <dbReference type="SAM" id="MobiDB-lite"/>
    </source>
</evidence>
<evidence type="ECO:0000313" key="6">
    <source>
        <dbReference type="Proteomes" id="UP000294802"/>
    </source>
</evidence>
<keyword evidence="6" id="KW-1185">Reference proteome</keyword>
<protein>
    <recommendedName>
        <fullName evidence="3">Single-stranded DNA-binding protein</fullName>
    </recommendedName>
</protein>
<dbReference type="SUPFAM" id="SSF50249">
    <property type="entry name" value="Nucleic acid-binding proteins"/>
    <property type="match status" value="1"/>
</dbReference>
<dbReference type="Proteomes" id="UP000294802">
    <property type="component" value="Unassembled WGS sequence"/>
</dbReference>
<dbReference type="InterPro" id="IPR000424">
    <property type="entry name" value="Primosome_PriB/ssb"/>
</dbReference>
<feature type="compositionally biased region" description="Basic and acidic residues" evidence="4">
    <location>
        <begin position="165"/>
        <end position="190"/>
    </location>
</feature>
<dbReference type="PROSITE" id="PS50935">
    <property type="entry name" value="SSB"/>
    <property type="match status" value="1"/>
</dbReference>
<dbReference type="GO" id="GO:0006260">
    <property type="term" value="P:DNA replication"/>
    <property type="evidence" value="ECO:0007669"/>
    <property type="project" value="InterPro"/>
</dbReference>
<feature type="region of interest" description="Disordered" evidence="4">
    <location>
        <begin position="157"/>
        <end position="204"/>
    </location>
</feature>
<sequence length="204" mass="22969">MINKVVLVGRLANMPKSNQSNQKTSNICVTFPLAIERGYKPKDENAQTVDFLHCKAFNKTASNILQYCKKGSTVCITGQIHSNRYQKQGEEKAQYFTEIVVENIKFLPNFGVIKTGDVLPQTPDEIWNELSDAEKTHAIMIAKETAVKQFISEHTDSPLNTEPVKSVDHPVVSEEESRKFIEQLDSIKEDNEVEETSPEEPVTA</sequence>
<name>A0A4R6BTW6_9STAP</name>
<dbReference type="Gene3D" id="2.40.50.140">
    <property type="entry name" value="Nucleic acid-binding proteins"/>
    <property type="match status" value="1"/>
</dbReference>
<evidence type="ECO:0000256" key="1">
    <source>
        <dbReference type="ARBA" id="ARBA00023125"/>
    </source>
</evidence>
<organism evidence="5 6">
    <name type="scientific">Macrococcus lamae</name>
    <dbReference type="NCBI Taxonomy" id="198484"/>
    <lineage>
        <taxon>Bacteria</taxon>
        <taxon>Bacillati</taxon>
        <taxon>Bacillota</taxon>
        <taxon>Bacilli</taxon>
        <taxon>Bacillales</taxon>
        <taxon>Staphylococcaceae</taxon>
        <taxon>Macrococcus</taxon>
    </lineage>
</organism>
<evidence type="ECO:0000256" key="3">
    <source>
        <dbReference type="RuleBase" id="RU000524"/>
    </source>
</evidence>
<dbReference type="PANTHER" id="PTHR10302">
    <property type="entry name" value="SINGLE-STRANDED DNA-BINDING PROTEIN"/>
    <property type="match status" value="1"/>
</dbReference>
<dbReference type="GO" id="GO:0009295">
    <property type="term" value="C:nucleoid"/>
    <property type="evidence" value="ECO:0007669"/>
    <property type="project" value="TreeGrafter"/>
</dbReference>
<comment type="caution">
    <text evidence="5">The sequence shown here is derived from an EMBL/GenBank/DDBJ whole genome shotgun (WGS) entry which is preliminary data.</text>
</comment>
<dbReference type="GO" id="GO:0003697">
    <property type="term" value="F:single-stranded DNA binding"/>
    <property type="evidence" value="ECO:0007669"/>
    <property type="project" value="InterPro"/>
</dbReference>
<evidence type="ECO:0000256" key="2">
    <source>
        <dbReference type="PROSITE-ProRule" id="PRU00252"/>
    </source>
</evidence>
<accession>A0A4R6BTW6</accession>